<sequence length="123" mass="14431">MDAPLYVTSSKIPKYLKTKVFEQCVLLVVNYVSETRSLSIDLIRRLRFAQRATKRAMLGVYLLGQIGYGEIRRRTRVTDVAQRVAKLKWQWAEHIARITDERWDPKVLELLASTKKRSVVRLR</sequence>
<protein>
    <submittedName>
        <fullName evidence="1">Jg21422 protein</fullName>
    </submittedName>
</protein>
<evidence type="ECO:0000313" key="2">
    <source>
        <dbReference type="Proteomes" id="UP000838756"/>
    </source>
</evidence>
<dbReference type="OrthoDB" id="407509at2759"/>
<dbReference type="EMBL" id="CAKXAJ010004458">
    <property type="protein sequence ID" value="CAH2208752.1"/>
    <property type="molecule type" value="Genomic_DNA"/>
</dbReference>
<keyword evidence="2" id="KW-1185">Reference proteome</keyword>
<gene>
    <name evidence="1" type="primary">jg21422</name>
    <name evidence="1" type="ORF">PAEG_LOCUS1287</name>
</gene>
<evidence type="ECO:0000313" key="1">
    <source>
        <dbReference type="EMBL" id="CAH2208752.1"/>
    </source>
</evidence>
<reference evidence="1" key="1">
    <citation type="submission" date="2022-03" db="EMBL/GenBank/DDBJ databases">
        <authorList>
            <person name="Lindestad O."/>
        </authorList>
    </citation>
    <scope>NUCLEOTIDE SEQUENCE</scope>
</reference>
<dbReference type="Proteomes" id="UP000838756">
    <property type="component" value="Unassembled WGS sequence"/>
</dbReference>
<proteinExistence type="predicted"/>
<comment type="caution">
    <text evidence="1">The sequence shown here is derived from an EMBL/GenBank/DDBJ whole genome shotgun (WGS) entry which is preliminary data.</text>
</comment>
<organism evidence="1 2">
    <name type="scientific">Pararge aegeria aegeria</name>
    <dbReference type="NCBI Taxonomy" id="348720"/>
    <lineage>
        <taxon>Eukaryota</taxon>
        <taxon>Metazoa</taxon>
        <taxon>Ecdysozoa</taxon>
        <taxon>Arthropoda</taxon>
        <taxon>Hexapoda</taxon>
        <taxon>Insecta</taxon>
        <taxon>Pterygota</taxon>
        <taxon>Neoptera</taxon>
        <taxon>Endopterygota</taxon>
        <taxon>Lepidoptera</taxon>
        <taxon>Glossata</taxon>
        <taxon>Ditrysia</taxon>
        <taxon>Papilionoidea</taxon>
        <taxon>Nymphalidae</taxon>
        <taxon>Satyrinae</taxon>
        <taxon>Satyrini</taxon>
        <taxon>Parargina</taxon>
        <taxon>Pararge</taxon>
    </lineage>
</organism>
<name>A0A8S4QIG5_9NEOP</name>
<dbReference type="AlphaFoldDB" id="A0A8S4QIG5"/>
<accession>A0A8S4QIG5</accession>